<dbReference type="AlphaFoldDB" id="A0A1B6M5D2"/>
<dbReference type="Gene3D" id="3.15.10.30">
    <property type="entry name" value="Haemolymph juvenile hormone binding protein"/>
    <property type="match status" value="1"/>
</dbReference>
<evidence type="ECO:0000313" key="5">
    <source>
        <dbReference type="EMBL" id="JAT31137.1"/>
    </source>
</evidence>
<feature type="chain" id="PRO_5008587874" evidence="4">
    <location>
        <begin position="21"/>
        <end position="249"/>
    </location>
</feature>
<dbReference type="GO" id="GO:0005615">
    <property type="term" value="C:extracellular space"/>
    <property type="evidence" value="ECO:0007669"/>
    <property type="project" value="TreeGrafter"/>
</dbReference>
<dbReference type="SMART" id="SM00700">
    <property type="entry name" value="JHBP"/>
    <property type="match status" value="1"/>
</dbReference>
<evidence type="ECO:0000256" key="3">
    <source>
        <dbReference type="ARBA" id="ARBA00060902"/>
    </source>
</evidence>
<dbReference type="InterPro" id="IPR038606">
    <property type="entry name" value="To_sf"/>
</dbReference>
<protein>
    <submittedName>
        <fullName evidence="5">Uncharacterized protein</fullName>
    </submittedName>
</protein>
<name>A0A1B6M5D2_9HEMI</name>
<reference evidence="5" key="1">
    <citation type="submission" date="2015-11" db="EMBL/GenBank/DDBJ databases">
        <title>De novo transcriptome assembly of four potential Pierce s Disease insect vectors from Arizona vineyards.</title>
        <authorList>
            <person name="Tassone E.E."/>
        </authorList>
    </citation>
    <scope>NUCLEOTIDE SEQUENCE</scope>
</reference>
<keyword evidence="2" id="KW-0090">Biological rhythms</keyword>
<gene>
    <name evidence="5" type="ORF">g.3106</name>
</gene>
<comment type="similarity">
    <text evidence="3">Belongs to the TO family.</text>
</comment>
<dbReference type="EMBL" id="GEBQ01008840">
    <property type="protein sequence ID" value="JAT31137.1"/>
    <property type="molecule type" value="Transcribed_RNA"/>
</dbReference>
<dbReference type="FunFam" id="3.15.10.30:FF:000001">
    <property type="entry name" value="Takeout-like protein 1"/>
    <property type="match status" value="1"/>
</dbReference>
<proteinExistence type="inferred from homology"/>
<feature type="signal peptide" evidence="4">
    <location>
        <begin position="1"/>
        <end position="20"/>
    </location>
</feature>
<dbReference type="PANTHER" id="PTHR11008">
    <property type="entry name" value="PROTEIN TAKEOUT-LIKE PROTEIN"/>
    <property type="match status" value="1"/>
</dbReference>
<dbReference type="Pfam" id="PF06585">
    <property type="entry name" value="JHBP"/>
    <property type="match status" value="1"/>
</dbReference>
<evidence type="ECO:0000256" key="1">
    <source>
        <dbReference type="ARBA" id="ARBA00022729"/>
    </source>
</evidence>
<accession>A0A1B6M5D2</accession>
<keyword evidence="1 4" id="KW-0732">Signal</keyword>
<dbReference type="GO" id="GO:0007623">
    <property type="term" value="P:circadian rhythm"/>
    <property type="evidence" value="ECO:0007669"/>
    <property type="project" value="UniProtKB-ARBA"/>
</dbReference>
<dbReference type="PANTHER" id="PTHR11008:SF32">
    <property type="entry name" value="CIRCADIAN CLOCK-CONTROLLED PROTEIN DAYWAKE-RELATED"/>
    <property type="match status" value="1"/>
</dbReference>
<sequence>MEPPPPFVLLVLLAGGFVSCLKPASEYFRICHRSDPGLAMCIKNSIETLRPSLVKGIPELKLVPLDPLFVPKLEMQDGQGNFKFHQTLTNLYIYGLRNFEIQNLTVDLDKNVMSMTCFTKTIDFEGDYEMAGKMLLLNLKGKGRATLNFTDVTTTAFIQNEDFQKNGLDFTRVKSIKWIIEPEHAKFHFTNLFNGDKTLGDATNRFLNENWKEAFRVYRNLPEEAFGTLIKDLANKVYTLFPRNELYPE</sequence>
<evidence type="ECO:0000256" key="2">
    <source>
        <dbReference type="ARBA" id="ARBA00023108"/>
    </source>
</evidence>
<organism evidence="5">
    <name type="scientific">Graphocephala atropunctata</name>
    <dbReference type="NCBI Taxonomy" id="36148"/>
    <lineage>
        <taxon>Eukaryota</taxon>
        <taxon>Metazoa</taxon>
        <taxon>Ecdysozoa</taxon>
        <taxon>Arthropoda</taxon>
        <taxon>Hexapoda</taxon>
        <taxon>Insecta</taxon>
        <taxon>Pterygota</taxon>
        <taxon>Neoptera</taxon>
        <taxon>Paraneoptera</taxon>
        <taxon>Hemiptera</taxon>
        <taxon>Auchenorrhyncha</taxon>
        <taxon>Membracoidea</taxon>
        <taxon>Cicadellidae</taxon>
        <taxon>Cicadellinae</taxon>
        <taxon>Cicadellini</taxon>
        <taxon>Graphocephala</taxon>
    </lineage>
</organism>
<evidence type="ECO:0000256" key="4">
    <source>
        <dbReference type="SAM" id="SignalP"/>
    </source>
</evidence>
<dbReference type="InterPro" id="IPR010562">
    <property type="entry name" value="Haemolymph_juvenile_hormone-bd"/>
</dbReference>